<feature type="transmembrane region" description="Helical" evidence="5">
    <location>
        <begin position="214"/>
        <end position="235"/>
    </location>
</feature>
<feature type="transmembrane region" description="Helical" evidence="5">
    <location>
        <begin position="96"/>
        <end position="116"/>
    </location>
</feature>
<name>A0A0J0XFQ4_9TREE</name>
<dbReference type="EMBL" id="KQ087246">
    <property type="protein sequence ID" value="KLT39898.1"/>
    <property type="molecule type" value="Genomic_DNA"/>
</dbReference>
<dbReference type="InterPro" id="IPR008253">
    <property type="entry name" value="Marvel"/>
</dbReference>
<feature type="transmembrane region" description="Helical" evidence="5">
    <location>
        <begin position="136"/>
        <end position="158"/>
    </location>
</feature>
<proteinExistence type="predicted"/>
<evidence type="ECO:0000256" key="5">
    <source>
        <dbReference type="SAM" id="Phobius"/>
    </source>
</evidence>
<dbReference type="RefSeq" id="XP_018276389.1">
    <property type="nucleotide sequence ID" value="XM_018424125.1"/>
</dbReference>
<dbReference type="GO" id="GO:0016020">
    <property type="term" value="C:membrane"/>
    <property type="evidence" value="ECO:0007669"/>
    <property type="project" value="UniProtKB-SubCell"/>
</dbReference>
<dbReference type="Pfam" id="PF01284">
    <property type="entry name" value="MARVEL"/>
    <property type="match status" value="1"/>
</dbReference>
<sequence>MSCPHTPRCPLVPCLVHLGAPHLPPLVTPLFGPLAQPIATPAWPQPPRTRVVVDWPRPPTSPFAWYQTTTTTTTTTWVLWRSTDSKIDRLRRLQPVFLAITAVFAVVEGCITAYLVARNNDHDSWQSSSFRDRTKFLLFASWWTVVFNVTYIVLFYEAAGSWVSSVLSNLVYVCVTWIFWLCGAAAFTQAIGGGERCNKDTTLLHCGQNVATEAFAWIQFILFAFFFAGMCLIAGTTTRRGDKLSTPIAIV</sequence>
<comment type="subcellular location">
    <subcellularLocation>
        <location evidence="1">Membrane</location>
        <topology evidence="1">Multi-pass membrane protein</topology>
    </subcellularLocation>
</comment>
<accession>A0A0J0XFQ4</accession>
<evidence type="ECO:0000256" key="1">
    <source>
        <dbReference type="ARBA" id="ARBA00004141"/>
    </source>
</evidence>
<gene>
    <name evidence="7" type="ORF">CC85DRAFT_288082</name>
</gene>
<dbReference type="STRING" id="879819.A0A0J0XFQ4"/>
<organism evidence="7 8">
    <name type="scientific">Cutaneotrichosporon oleaginosum</name>
    <dbReference type="NCBI Taxonomy" id="879819"/>
    <lineage>
        <taxon>Eukaryota</taxon>
        <taxon>Fungi</taxon>
        <taxon>Dikarya</taxon>
        <taxon>Basidiomycota</taxon>
        <taxon>Agaricomycotina</taxon>
        <taxon>Tremellomycetes</taxon>
        <taxon>Trichosporonales</taxon>
        <taxon>Trichosporonaceae</taxon>
        <taxon>Cutaneotrichosporon</taxon>
    </lineage>
</organism>
<protein>
    <recommendedName>
        <fullName evidence="6">MARVEL domain-containing protein</fullName>
    </recommendedName>
</protein>
<dbReference type="GeneID" id="28984728"/>
<reference evidence="7 8" key="1">
    <citation type="submission" date="2015-03" db="EMBL/GenBank/DDBJ databases">
        <title>Genomics and transcriptomics of the oil-accumulating basidiomycete yeast T. oleaginosus allow insights into substrate utilization and the diverse evolutionary trajectories of mating systems in fungi.</title>
        <authorList>
            <consortium name="DOE Joint Genome Institute"/>
            <person name="Kourist R."/>
            <person name="Kracht O."/>
            <person name="Bracharz F."/>
            <person name="Lipzen A."/>
            <person name="Nolan M."/>
            <person name="Ohm R."/>
            <person name="Grigoriev I."/>
            <person name="Sun S."/>
            <person name="Heitman J."/>
            <person name="Bruck T."/>
            <person name="Nowrousian M."/>
        </authorList>
    </citation>
    <scope>NUCLEOTIDE SEQUENCE [LARGE SCALE GENOMIC DNA]</scope>
    <source>
        <strain evidence="7 8">IBC0246</strain>
    </source>
</reference>
<keyword evidence="3 5" id="KW-1133">Transmembrane helix</keyword>
<dbReference type="Proteomes" id="UP000053611">
    <property type="component" value="Unassembled WGS sequence"/>
</dbReference>
<feature type="domain" description="MARVEL" evidence="6">
    <location>
        <begin position="97"/>
        <end position="226"/>
    </location>
</feature>
<dbReference type="AlphaFoldDB" id="A0A0J0XFQ4"/>
<evidence type="ECO:0000256" key="4">
    <source>
        <dbReference type="ARBA" id="ARBA00023136"/>
    </source>
</evidence>
<evidence type="ECO:0000256" key="2">
    <source>
        <dbReference type="ARBA" id="ARBA00022692"/>
    </source>
</evidence>
<keyword evidence="2 5" id="KW-0812">Transmembrane</keyword>
<evidence type="ECO:0000313" key="7">
    <source>
        <dbReference type="EMBL" id="KLT39898.1"/>
    </source>
</evidence>
<evidence type="ECO:0000256" key="3">
    <source>
        <dbReference type="ARBA" id="ARBA00022989"/>
    </source>
</evidence>
<evidence type="ECO:0000313" key="8">
    <source>
        <dbReference type="Proteomes" id="UP000053611"/>
    </source>
</evidence>
<evidence type="ECO:0000259" key="6">
    <source>
        <dbReference type="Pfam" id="PF01284"/>
    </source>
</evidence>
<dbReference type="OrthoDB" id="2117453at2759"/>
<keyword evidence="4 5" id="KW-0472">Membrane</keyword>
<feature type="transmembrane region" description="Helical" evidence="5">
    <location>
        <begin position="170"/>
        <end position="194"/>
    </location>
</feature>
<keyword evidence="8" id="KW-1185">Reference proteome</keyword>